<evidence type="ECO:0000313" key="1">
    <source>
        <dbReference type="EMBL" id="KAF6031802.1"/>
    </source>
</evidence>
<sequence>MERLPELQCSRKFSKIFLIGDSQTQDAFSEQSGWGSIISNHFQRTPPVSSFRTSLDSTYDTEQRLRRLQSGFGQLAPQLLAVRAGLNQSKDSLRESNVSSVRGDPDRLISITLRVHRILASFAFSRLLITHYHINRGLVVHIITH</sequence>
<name>A0A7J7JZJ0_BUGNE</name>
<dbReference type="Proteomes" id="UP000593567">
    <property type="component" value="Unassembled WGS sequence"/>
</dbReference>
<dbReference type="EMBL" id="VXIV02001564">
    <property type="protein sequence ID" value="KAF6031802.1"/>
    <property type="molecule type" value="Genomic_DNA"/>
</dbReference>
<evidence type="ECO:0000313" key="2">
    <source>
        <dbReference type="Proteomes" id="UP000593567"/>
    </source>
</evidence>
<organism evidence="1 2">
    <name type="scientific">Bugula neritina</name>
    <name type="common">Brown bryozoan</name>
    <name type="synonym">Sertularia neritina</name>
    <dbReference type="NCBI Taxonomy" id="10212"/>
    <lineage>
        <taxon>Eukaryota</taxon>
        <taxon>Metazoa</taxon>
        <taxon>Spiralia</taxon>
        <taxon>Lophotrochozoa</taxon>
        <taxon>Bryozoa</taxon>
        <taxon>Gymnolaemata</taxon>
        <taxon>Cheilostomatida</taxon>
        <taxon>Flustrina</taxon>
        <taxon>Buguloidea</taxon>
        <taxon>Bugulidae</taxon>
        <taxon>Bugula</taxon>
    </lineage>
</organism>
<protein>
    <submittedName>
        <fullName evidence="1">Uncharacterized protein</fullName>
    </submittedName>
</protein>
<proteinExistence type="predicted"/>
<gene>
    <name evidence="1" type="ORF">EB796_009906</name>
</gene>
<keyword evidence="2" id="KW-1185">Reference proteome</keyword>
<dbReference type="AlphaFoldDB" id="A0A7J7JZJ0"/>
<dbReference type="OrthoDB" id="671439at2759"/>
<reference evidence="1" key="1">
    <citation type="submission" date="2020-06" db="EMBL/GenBank/DDBJ databases">
        <title>Draft genome of Bugula neritina, a colonial animal packing powerful symbionts and potential medicines.</title>
        <authorList>
            <person name="Rayko M."/>
        </authorList>
    </citation>
    <scope>NUCLEOTIDE SEQUENCE [LARGE SCALE GENOMIC DNA]</scope>
    <source>
        <strain evidence="1">Kwan_BN1</strain>
    </source>
</reference>
<comment type="caution">
    <text evidence="1">The sequence shown here is derived from an EMBL/GenBank/DDBJ whole genome shotgun (WGS) entry which is preliminary data.</text>
</comment>
<accession>A0A7J7JZJ0</accession>